<dbReference type="OrthoDB" id="3823476at2"/>
<organism evidence="2 3">
    <name type="scientific">Trebonia kvetii</name>
    <dbReference type="NCBI Taxonomy" id="2480626"/>
    <lineage>
        <taxon>Bacteria</taxon>
        <taxon>Bacillati</taxon>
        <taxon>Actinomycetota</taxon>
        <taxon>Actinomycetes</taxon>
        <taxon>Streptosporangiales</taxon>
        <taxon>Treboniaceae</taxon>
        <taxon>Trebonia</taxon>
    </lineage>
</organism>
<proteinExistence type="predicted"/>
<dbReference type="Pfam" id="PF18029">
    <property type="entry name" value="Glyoxalase_6"/>
    <property type="match status" value="1"/>
</dbReference>
<sequence length="118" mass="12951">MHSTIHNITFDCADARAQAVFWAAVTGGTARERDATPGHVEYVVMPLSDGMPRLYFQTVEEQKRVKNRVHLDVSPDSDDKQAELARLVGLGAIVAADQPPDVGWIVMADPEGNEFCLD</sequence>
<evidence type="ECO:0000259" key="1">
    <source>
        <dbReference type="Pfam" id="PF18029"/>
    </source>
</evidence>
<dbReference type="PANTHER" id="PTHR35908">
    <property type="entry name" value="HYPOTHETICAL FUSION PROTEIN"/>
    <property type="match status" value="1"/>
</dbReference>
<name>A0A6P2BZU4_9ACTN</name>
<dbReference type="AlphaFoldDB" id="A0A6P2BZU4"/>
<keyword evidence="3" id="KW-1185">Reference proteome</keyword>
<evidence type="ECO:0000313" key="2">
    <source>
        <dbReference type="EMBL" id="TVZ03711.1"/>
    </source>
</evidence>
<feature type="domain" description="Glyoxalase-like" evidence="1">
    <location>
        <begin position="8"/>
        <end position="117"/>
    </location>
</feature>
<protein>
    <submittedName>
        <fullName evidence="2">VOC family protein</fullName>
    </submittedName>
</protein>
<evidence type="ECO:0000313" key="3">
    <source>
        <dbReference type="Proteomes" id="UP000460272"/>
    </source>
</evidence>
<reference evidence="2 3" key="1">
    <citation type="submission" date="2018-11" db="EMBL/GenBank/DDBJ databases">
        <title>Trebonia kvetii gen.nov., sp.nov., a novel acidophilic actinobacterium, and proposal of the new actinobacterial family Treboniaceae fam. nov.</title>
        <authorList>
            <person name="Rapoport D."/>
            <person name="Sagova-Mareckova M."/>
            <person name="Sedlacek I."/>
            <person name="Provaznik J."/>
            <person name="Kralova S."/>
            <person name="Pavlinic D."/>
            <person name="Benes V."/>
            <person name="Kopecky J."/>
        </authorList>
    </citation>
    <scope>NUCLEOTIDE SEQUENCE [LARGE SCALE GENOMIC DNA]</scope>
    <source>
        <strain evidence="2 3">15Tr583</strain>
    </source>
</reference>
<accession>A0A6P2BZU4</accession>
<dbReference type="PANTHER" id="PTHR35908:SF1">
    <property type="entry name" value="CONSERVED PROTEIN"/>
    <property type="match status" value="1"/>
</dbReference>
<dbReference type="InterPro" id="IPR041581">
    <property type="entry name" value="Glyoxalase_6"/>
</dbReference>
<dbReference type="CDD" id="cd06587">
    <property type="entry name" value="VOC"/>
    <property type="match status" value="1"/>
</dbReference>
<dbReference type="EMBL" id="RPFW01000004">
    <property type="protein sequence ID" value="TVZ03711.1"/>
    <property type="molecule type" value="Genomic_DNA"/>
</dbReference>
<dbReference type="Gene3D" id="3.10.180.10">
    <property type="entry name" value="2,3-Dihydroxybiphenyl 1,2-Dioxygenase, domain 1"/>
    <property type="match status" value="1"/>
</dbReference>
<gene>
    <name evidence="2" type="ORF">EAS64_23980</name>
</gene>
<dbReference type="Proteomes" id="UP000460272">
    <property type="component" value="Unassembled WGS sequence"/>
</dbReference>
<dbReference type="SUPFAM" id="SSF54593">
    <property type="entry name" value="Glyoxalase/Bleomycin resistance protein/Dihydroxybiphenyl dioxygenase"/>
    <property type="match status" value="1"/>
</dbReference>
<dbReference type="InterPro" id="IPR029068">
    <property type="entry name" value="Glyas_Bleomycin-R_OHBP_Dase"/>
</dbReference>
<comment type="caution">
    <text evidence="2">The sequence shown here is derived from an EMBL/GenBank/DDBJ whole genome shotgun (WGS) entry which is preliminary data.</text>
</comment>